<dbReference type="HAMAP" id="MF_01445">
    <property type="entry name" value="TsaD"/>
    <property type="match status" value="1"/>
</dbReference>
<evidence type="ECO:0000256" key="5">
    <source>
        <dbReference type="ARBA" id="ARBA00023315"/>
    </source>
</evidence>
<dbReference type="NCBIfam" id="TIGR03723">
    <property type="entry name" value="T6A_TsaD_YgjD"/>
    <property type="match status" value="1"/>
</dbReference>
<proteinExistence type="inferred from homology"/>
<protein>
    <recommendedName>
        <fullName evidence="7">tRNA N6-adenosine threonylcarbamoyltransferase</fullName>
        <ecNumber evidence="7">2.3.1.234</ecNumber>
    </recommendedName>
    <alternativeName>
        <fullName evidence="7">N6-L-threonylcarbamoyladenine synthase</fullName>
        <shortName evidence="7">t(6)A synthase</shortName>
    </alternativeName>
    <alternativeName>
        <fullName evidence="7">t(6)A37 threonylcarbamoyladenosine biosynthesis protein TsaD</fullName>
    </alternativeName>
    <alternativeName>
        <fullName evidence="7">tRNA threonylcarbamoyladenosine biosynthesis protein TsaD</fullName>
    </alternativeName>
</protein>
<dbReference type="NCBIfam" id="TIGR00329">
    <property type="entry name" value="gcp_kae1"/>
    <property type="match status" value="1"/>
</dbReference>
<keyword evidence="5 7" id="KW-0012">Acyltransferase</keyword>
<evidence type="ECO:0000256" key="1">
    <source>
        <dbReference type="ARBA" id="ARBA00022679"/>
    </source>
</evidence>
<feature type="binding site" evidence="7">
    <location>
        <position position="313"/>
    </location>
    <ligand>
        <name>substrate</name>
    </ligand>
</feature>
<evidence type="ECO:0000256" key="3">
    <source>
        <dbReference type="ARBA" id="ARBA00022723"/>
    </source>
</evidence>
<comment type="cofactor">
    <cofactor evidence="7">
        <name>Fe(2+)</name>
        <dbReference type="ChEBI" id="CHEBI:29033"/>
    </cofactor>
    <text evidence="7">Binds 1 Fe(2+) ion per subunit.</text>
</comment>
<gene>
    <name evidence="7" type="primary">tsaD</name>
    <name evidence="9" type="ORF">J2Z66_006640</name>
</gene>
<sequence>MNIPMNEKMIEPIADETNGEINRETNRETNKETNKEMNRKSVFILAIETSCDDTSVAIVENGTVIRSNVVSSQIETHQRFGGVVPEVASRKHVESITWMLEEAVQESGVSLQELSAIAVTQGPGLVGSLLVGVVAGKALACALELPLIGVHHIAGHIYANQLVHKLEYPLMALVVSGGHTELIFMDEPGKFKIIGRTRDDAAGEAYDKVARAMHLPYPGGPYIDQLAQEADHEIVMPRAWLDPISYDFSFSGLKSAVLNVVNRSQMRGEELQTAHIAKGFQESVIDVLVTKASRAVREFGAKQLLLAGGVAANKGLRSRLSERCLELNVPLLLPPLNLCMDNAAMIAAAAFLKWEQQEFSELDLKAEPQLKLEEW</sequence>
<feature type="binding site" evidence="7">
    <location>
        <position position="341"/>
    </location>
    <ligand>
        <name>Fe cation</name>
        <dbReference type="ChEBI" id="CHEBI:24875"/>
    </ligand>
</feature>
<feature type="binding site" evidence="7">
    <location>
        <position position="220"/>
    </location>
    <ligand>
        <name>substrate</name>
    </ligand>
</feature>
<feature type="binding site" evidence="7">
    <location>
        <position position="152"/>
    </location>
    <ligand>
        <name>Fe cation</name>
        <dbReference type="ChEBI" id="CHEBI:24875"/>
    </ligand>
</feature>
<keyword evidence="1 7" id="KW-0808">Transferase</keyword>
<dbReference type="EC" id="2.3.1.234" evidence="7"/>
<feature type="binding site" evidence="7">
    <location>
        <position position="207"/>
    </location>
    <ligand>
        <name>substrate</name>
    </ligand>
</feature>
<comment type="function">
    <text evidence="7">Required for the formation of a threonylcarbamoyl group on adenosine at position 37 (t(6)A37) in tRNAs that read codons beginning with adenine. Is involved in the transfer of the threonylcarbamoyl moiety of threonylcarbamoyl-AMP (TC-AMP) to the N6 group of A37, together with TsaE and TsaB. TsaD likely plays a direct catalytic role in this reaction.</text>
</comment>
<dbReference type="PANTHER" id="PTHR11735">
    <property type="entry name" value="TRNA N6-ADENOSINE THREONYLCARBAMOYLTRANSFERASE"/>
    <property type="match status" value="1"/>
</dbReference>
<dbReference type="Proteomes" id="UP001519287">
    <property type="component" value="Unassembled WGS sequence"/>
</dbReference>
<dbReference type="PANTHER" id="PTHR11735:SF6">
    <property type="entry name" value="TRNA N6-ADENOSINE THREONYLCARBAMOYLTRANSFERASE, MITOCHONDRIAL"/>
    <property type="match status" value="1"/>
</dbReference>
<dbReference type="Gene3D" id="3.30.420.40">
    <property type="match status" value="2"/>
</dbReference>
<keyword evidence="4 7" id="KW-0408">Iron</keyword>
<comment type="similarity">
    <text evidence="7">Belongs to the KAE1 / TsaD family.</text>
</comment>
<evidence type="ECO:0000256" key="7">
    <source>
        <dbReference type="HAMAP-Rule" id="MF_01445"/>
    </source>
</evidence>
<keyword evidence="10" id="KW-1185">Reference proteome</keyword>
<comment type="caution">
    <text evidence="9">The sequence shown here is derived from an EMBL/GenBank/DDBJ whole genome shotgun (WGS) entry which is preliminary data.</text>
</comment>
<evidence type="ECO:0000256" key="2">
    <source>
        <dbReference type="ARBA" id="ARBA00022694"/>
    </source>
</evidence>
<feature type="binding site" evidence="7">
    <location>
        <begin position="174"/>
        <end position="178"/>
    </location>
    <ligand>
        <name>substrate</name>
    </ligand>
</feature>
<dbReference type="EMBL" id="JAGGLB010000030">
    <property type="protein sequence ID" value="MBP1994998.1"/>
    <property type="molecule type" value="Genomic_DNA"/>
</dbReference>
<keyword evidence="7" id="KW-0963">Cytoplasm</keyword>
<keyword evidence="2 7" id="KW-0819">tRNA processing</keyword>
<dbReference type="InterPro" id="IPR000905">
    <property type="entry name" value="Gcp-like_dom"/>
</dbReference>
<keyword evidence="3 7" id="KW-0479">Metal-binding</keyword>
<comment type="subcellular location">
    <subcellularLocation>
        <location evidence="7">Cytoplasm</location>
    </subcellularLocation>
</comment>
<evidence type="ECO:0000313" key="10">
    <source>
        <dbReference type="Proteomes" id="UP001519287"/>
    </source>
</evidence>
<dbReference type="SUPFAM" id="SSF53067">
    <property type="entry name" value="Actin-like ATPase domain"/>
    <property type="match status" value="1"/>
</dbReference>
<feature type="binding site" evidence="7">
    <location>
        <position position="224"/>
    </location>
    <ligand>
        <name>substrate</name>
    </ligand>
</feature>
<name>A0ABS4J586_9BACL</name>
<dbReference type="InterPro" id="IPR017861">
    <property type="entry name" value="KAE1/TsaD"/>
</dbReference>
<dbReference type="Pfam" id="PF00814">
    <property type="entry name" value="TsaD"/>
    <property type="match status" value="1"/>
</dbReference>
<accession>A0ABS4J586</accession>
<dbReference type="GO" id="GO:0061711">
    <property type="term" value="F:tRNA N(6)-L-threonylcarbamoyladenine synthase activity"/>
    <property type="evidence" value="ECO:0007669"/>
    <property type="project" value="UniProtKB-EC"/>
</dbReference>
<evidence type="ECO:0000256" key="6">
    <source>
        <dbReference type="ARBA" id="ARBA00048117"/>
    </source>
</evidence>
<feature type="domain" description="Gcp-like" evidence="8">
    <location>
        <begin position="65"/>
        <end position="347"/>
    </location>
</feature>
<organism evidence="9 10">
    <name type="scientific">Paenibacillus eucommiae</name>
    <dbReference type="NCBI Taxonomy" id="1355755"/>
    <lineage>
        <taxon>Bacteria</taxon>
        <taxon>Bacillati</taxon>
        <taxon>Bacillota</taxon>
        <taxon>Bacilli</taxon>
        <taxon>Bacillales</taxon>
        <taxon>Paenibacillaceae</taxon>
        <taxon>Paenibacillus</taxon>
    </lineage>
</organism>
<comment type="catalytic activity">
    <reaction evidence="6 7">
        <text>L-threonylcarbamoyladenylate + adenosine(37) in tRNA = N(6)-L-threonylcarbamoyladenosine(37) in tRNA + AMP + H(+)</text>
        <dbReference type="Rhea" id="RHEA:37059"/>
        <dbReference type="Rhea" id="RHEA-COMP:10162"/>
        <dbReference type="Rhea" id="RHEA-COMP:10163"/>
        <dbReference type="ChEBI" id="CHEBI:15378"/>
        <dbReference type="ChEBI" id="CHEBI:73682"/>
        <dbReference type="ChEBI" id="CHEBI:74411"/>
        <dbReference type="ChEBI" id="CHEBI:74418"/>
        <dbReference type="ChEBI" id="CHEBI:456215"/>
        <dbReference type="EC" id="2.3.1.234"/>
    </reaction>
</comment>
<feature type="binding site" evidence="7">
    <location>
        <position position="156"/>
    </location>
    <ligand>
        <name>Fe cation</name>
        <dbReference type="ChEBI" id="CHEBI:24875"/>
    </ligand>
</feature>
<dbReference type="InterPro" id="IPR043129">
    <property type="entry name" value="ATPase_NBD"/>
</dbReference>
<evidence type="ECO:0000256" key="4">
    <source>
        <dbReference type="ARBA" id="ARBA00023004"/>
    </source>
</evidence>
<dbReference type="PRINTS" id="PR00789">
    <property type="entry name" value="OSIALOPTASE"/>
</dbReference>
<evidence type="ECO:0000259" key="8">
    <source>
        <dbReference type="Pfam" id="PF00814"/>
    </source>
</evidence>
<evidence type="ECO:0000313" key="9">
    <source>
        <dbReference type="EMBL" id="MBP1994998.1"/>
    </source>
</evidence>
<reference evidence="9 10" key="1">
    <citation type="submission" date="2021-03" db="EMBL/GenBank/DDBJ databases">
        <title>Genomic Encyclopedia of Type Strains, Phase IV (KMG-IV): sequencing the most valuable type-strain genomes for metagenomic binning, comparative biology and taxonomic classification.</title>
        <authorList>
            <person name="Goeker M."/>
        </authorList>
    </citation>
    <scope>NUCLEOTIDE SEQUENCE [LARGE SCALE GENOMIC DNA]</scope>
    <source>
        <strain evidence="9 10">DSM 26048</strain>
    </source>
</reference>
<dbReference type="CDD" id="cd24133">
    <property type="entry name" value="ASKHA_NBD_TsaD_bac"/>
    <property type="match status" value="1"/>
</dbReference>
<dbReference type="InterPro" id="IPR022450">
    <property type="entry name" value="TsaD"/>
</dbReference>